<keyword evidence="3" id="KW-1185">Reference proteome</keyword>
<keyword evidence="1" id="KW-0812">Transmembrane</keyword>
<name>A0A512ISE1_9HYPH</name>
<accession>A0A512ISE1</accession>
<dbReference type="OrthoDB" id="7272469at2"/>
<keyword evidence="1" id="KW-1133">Transmembrane helix</keyword>
<dbReference type="RefSeq" id="WP_147080064.1">
    <property type="nucleotide sequence ID" value="NZ_BJZT01000032.1"/>
</dbReference>
<organism evidence="2 3">
    <name type="scientific">Methylobacterium haplocladii</name>
    <dbReference type="NCBI Taxonomy" id="1176176"/>
    <lineage>
        <taxon>Bacteria</taxon>
        <taxon>Pseudomonadati</taxon>
        <taxon>Pseudomonadota</taxon>
        <taxon>Alphaproteobacteria</taxon>
        <taxon>Hyphomicrobiales</taxon>
        <taxon>Methylobacteriaceae</taxon>
        <taxon>Methylobacterium</taxon>
    </lineage>
</organism>
<reference evidence="2 3" key="1">
    <citation type="submission" date="2019-07" db="EMBL/GenBank/DDBJ databases">
        <title>Whole genome shotgun sequence of Methylobacterium haplocladii NBRC 107714.</title>
        <authorList>
            <person name="Hosoyama A."/>
            <person name="Uohara A."/>
            <person name="Ohji S."/>
            <person name="Ichikawa N."/>
        </authorList>
    </citation>
    <scope>NUCLEOTIDE SEQUENCE [LARGE SCALE GENOMIC DNA]</scope>
    <source>
        <strain evidence="2 3">NBRC 107714</strain>
    </source>
</reference>
<keyword evidence="1" id="KW-0472">Membrane</keyword>
<protein>
    <submittedName>
        <fullName evidence="2">Uncharacterized protein</fullName>
    </submittedName>
</protein>
<sequence>MAVGDADDMLARLRTLLPPWFPDEAPILDGLLGGIAALLAFVHGLIAYAKAQTRIATATGGWLDLIAFDFFGLRFLRRAAETDDAFRPRILRELLRPRATREAIRRALVDLTGREPVLQELWNPGDCGGYGIGAIAYAGSGTGEQPVSGYGDNPSAYGIGTFAYVVPAPSQMVSGGAGAWGSLAYPYQTFITAFRPATAGIPELSGYGSPGGGYGVGVIAYADLSQSEAQVTDAEIYATIAATVAAGTIGWTAIQS</sequence>
<dbReference type="Proteomes" id="UP000321258">
    <property type="component" value="Unassembled WGS sequence"/>
</dbReference>
<dbReference type="InterPro" id="IPR016884">
    <property type="entry name" value="UCP028438"/>
</dbReference>
<comment type="caution">
    <text evidence="2">The sequence shown here is derived from an EMBL/GenBank/DDBJ whole genome shotgun (WGS) entry which is preliminary data.</text>
</comment>
<evidence type="ECO:0000313" key="2">
    <source>
        <dbReference type="EMBL" id="GEP00624.1"/>
    </source>
</evidence>
<dbReference type="PIRSF" id="PIRSF028438">
    <property type="entry name" value="UCP028438"/>
    <property type="match status" value="1"/>
</dbReference>
<proteinExistence type="predicted"/>
<feature type="transmembrane region" description="Helical" evidence="1">
    <location>
        <begin position="27"/>
        <end position="49"/>
    </location>
</feature>
<dbReference type="AlphaFoldDB" id="A0A512ISE1"/>
<evidence type="ECO:0000256" key="1">
    <source>
        <dbReference type="SAM" id="Phobius"/>
    </source>
</evidence>
<evidence type="ECO:0000313" key="3">
    <source>
        <dbReference type="Proteomes" id="UP000321258"/>
    </source>
</evidence>
<gene>
    <name evidence="2" type="ORF">MHA02_30110</name>
</gene>
<dbReference type="EMBL" id="BJZT01000032">
    <property type="protein sequence ID" value="GEP00624.1"/>
    <property type="molecule type" value="Genomic_DNA"/>
</dbReference>